<evidence type="ECO:0000313" key="4">
    <source>
        <dbReference type="Proteomes" id="UP000780801"/>
    </source>
</evidence>
<gene>
    <name evidence="3" type="ORF">BGW38_003225</name>
</gene>
<sequence length="532" mass="57719">MDSNSENSSAASVANPWFHGSVASAVEAARANGSLLLVCLVDGQGEGSESERFESRFKNATVHAELSTMALIPLRLVKDSVDGAMFAQIFPVMVVPALYLIRNNMLADFMNSSIQTEEMLERIRAAIAGHFRIPPPPGYVPATPSPSALQASSTPPVSTAPAPAPVSHPVSTPVAATEQDVTTETTTVAQPASPESGFARPTVQENELRAQPATIPPSAPSIPAVSTSSVNSGSPSTPTHQAQVLKDLMKERQQKREKEEKEAAKQREIDRRNSSKALQDAQRDLTDKQSKKARDQVDKEKREEAEYKKKVMRDLEEDKARRKAERERAKALAAQQSQETTAQETQAHNPTPAQLRNDAAPALAFDTSRLNIRLFDGSSIRNTFKATDTLQRVREWIDTNQDGDNAYNIAQIIPARTFLDESKMLRDLELCPSATLVLKRTAVSYSAYEDSEGAVSTAMGYGWSALGFAGKLANSAYSTLSYYNPLADSRPSSSSSNTTAGPSGSRNHTSDSARQKKKDTESTYNGNSTNLE</sequence>
<dbReference type="SMART" id="SM00166">
    <property type="entry name" value="UBX"/>
    <property type="match status" value="1"/>
</dbReference>
<organism evidence="3 4">
    <name type="scientific">Lunasporangiospora selenospora</name>
    <dbReference type="NCBI Taxonomy" id="979761"/>
    <lineage>
        <taxon>Eukaryota</taxon>
        <taxon>Fungi</taxon>
        <taxon>Fungi incertae sedis</taxon>
        <taxon>Mucoromycota</taxon>
        <taxon>Mortierellomycotina</taxon>
        <taxon>Mortierellomycetes</taxon>
        <taxon>Mortierellales</taxon>
        <taxon>Mortierellaceae</taxon>
        <taxon>Lunasporangiospora</taxon>
    </lineage>
</organism>
<dbReference type="InterPro" id="IPR001012">
    <property type="entry name" value="UBX_dom"/>
</dbReference>
<dbReference type="Pfam" id="PF23187">
    <property type="entry name" value="UBX7_N"/>
    <property type="match status" value="1"/>
</dbReference>
<reference evidence="3" key="1">
    <citation type="journal article" date="2020" name="Fungal Divers.">
        <title>Resolving the Mortierellaceae phylogeny through synthesis of multi-gene phylogenetics and phylogenomics.</title>
        <authorList>
            <person name="Vandepol N."/>
            <person name="Liber J."/>
            <person name="Desiro A."/>
            <person name="Na H."/>
            <person name="Kennedy M."/>
            <person name="Barry K."/>
            <person name="Grigoriev I.V."/>
            <person name="Miller A.N."/>
            <person name="O'Donnell K."/>
            <person name="Stajich J.E."/>
            <person name="Bonito G."/>
        </authorList>
    </citation>
    <scope>NUCLEOTIDE SEQUENCE</scope>
    <source>
        <strain evidence="3">KOD1015</strain>
    </source>
</reference>
<name>A0A9P6FRB5_9FUNG</name>
<feature type="compositionally biased region" description="Polar residues" evidence="1">
    <location>
        <begin position="522"/>
        <end position="532"/>
    </location>
</feature>
<feature type="compositionally biased region" description="Basic and acidic residues" evidence="1">
    <location>
        <begin position="508"/>
        <end position="521"/>
    </location>
</feature>
<dbReference type="SUPFAM" id="SSF54236">
    <property type="entry name" value="Ubiquitin-like"/>
    <property type="match status" value="1"/>
</dbReference>
<feature type="compositionally biased region" description="Basic and acidic residues" evidence="1">
    <location>
        <begin position="281"/>
        <end position="330"/>
    </location>
</feature>
<dbReference type="AlphaFoldDB" id="A0A9P6FRB5"/>
<feature type="region of interest" description="Disordered" evidence="1">
    <location>
        <begin position="488"/>
        <end position="532"/>
    </location>
</feature>
<evidence type="ECO:0000259" key="2">
    <source>
        <dbReference type="PROSITE" id="PS50033"/>
    </source>
</evidence>
<dbReference type="Gene3D" id="3.10.20.90">
    <property type="entry name" value="Phosphatidylinositol 3-kinase Catalytic Subunit, Chain A, domain 1"/>
    <property type="match status" value="1"/>
</dbReference>
<proteinExistence type="predicted"/>
<keyword evidence="4" id="KW-1185">Reference proteome</keyword>
<dbReference type="GO" id="GO:0005783">
    <property type="term" value="C:endoplasmic reticulum"/>
    <property type="evidence" value="ECO:0007669"/>
    <property type="project" value="TreeGrafter"/>
</dbReference>
<dbReference type="Pfam" id="PF00789">
    <property type="entry name" value="UBX"/>
    <property type="match status" value="1"/>
</dbReference>
<feature type="compositionally biased region" description="Low complexity" evidence="1">
    <location>
        <begin position="489"/>
        <end position="505"/>
    </location>
</feature>
<feature type="region of interest" description="Disordered" evidence="1">
    <location>
        <begin position="137"/>
        <end position="354"/>
    </location>
</feature>
<protein>
    <recommendedName>
        <fullName evidence="2">UBX domain-containing protein</fullName>
    </recommendedName>
</protein>
<feature type="compositionally biased region" description="Basic and acidic residues" evidence="1">
    <location>
        <begin position="247"/>
        <end position="273"/>
    </location>
</feature>
<feature type="compositionally biased region" description="Low complexity" evidence="1">
    <location>
        <begin position="331"/>
        <end position="347"/>
    </location>
</feature>
<comment type="caution">
    <text evidence="3">The sequence shown here is derived from an EMBL/GenBank/DDBJ whole genome shotgun (WGS) entry which is preliminary data.</text>
</comment>
<feature type="compositionally biased region" description="Low complexity" evidence="1">
    <location>
        <begin position="221"/>
        <end position="239"/>
    </location>
</feature>
<dbReference type="OrthoDB" id="2445133at2759"/>
<feature type="domain" description="UBX" evidence="2">
    <location>
        <begin position="363"/>
        <end position="438"/>
    </location>
</feature>
<evidence type="ECO:0000256" key="1">
    <source>
        <dbReference type="SAM" id="MobiDB-lite"/>
    </source>
</evidence>
<dbReference type="GO" id="GO:0036503">
    <property type="term" value="P:ERAD pathway"/>
    <property type="evidence" value="ECO:0007669"/>
    <property type="project" value="TreeGrafter"/>
</dbReference>
<feature type="compositionally biased region" description="Low complexity" evidence="1">
    <location>
        <begin position="151"/>
        <end position="190"/>
    </location>
</feature>
<accession>A0A9P6FRB5</accession>
<dbReference type="PROSITE" id="PS50033">
    <property type="entry name" value="UBX"/>
    <property type="match status" value="1"/>
</dbReference>
<dbReference type="PANTHER" id="PTHR46424">
    <property type="entry name" value="UBX DOMAIN-CONTAINING PROTEIN 4"/>
    <property type="match status" value="1"/>
</dbReference>
<dbReference type="EMBL" id="JAABOA010002205">
    <property type="protein sequence ID" value="KAF9580222.1"/>
    <property type="molecule type" value="Genomic_DNA"/>
</dbReference>
<evidence type="ECO:0000313" key="3">
    <source>
        <dbReference type="EMBL" id="KAF9580222.1"/>
    </source>
</evidence>
<dbReference type="PANTHER" id="PTHR46424:SF1">
    <property type="entry name" value="UBX DOMAIN-CONTAINING PROTEIN 4"/>
    <property type="match status" value="1"/>
</dbReference>
<dbReference type="Proteomes" id="UP000780801">
    <property type="component" value="Unassembled WGS sequence"/>
</dbReference>
<dbReference type="InterPro" id="IPR029071">
    <property type="entry name" value="Ubiquitin-like_domsf"/>
</dbReference>